<feature type="region of interest" description="Disordered" evidence="7">
    <location>
        <begin position="787"/>
        <end position="817"/>
    </location>
</feature>
<feature type="compositionally biased region" description="Basic and acidic residues" evidence="7">
    <location>
        <begin position="388"/>
        <end position="404"/>
    </location>
</feature>
<dbReference type="GO" id="GO:0032040">
    <property type="term" value="C:small-subunit processome"/>
    <property type="evidence" value="ECO:0007669"/>
    <property type="project" value="TreeGrafter"/>
</dbReference>
<evidence type="ECO:0000256" key="3">
    <source>
        <dbReference type="ARBA" id="ARBA00022552"/>
    </source>
</evidence>
<feature type="region of interest" description="Disordered" evidence="7">
    <location>
        <begin position="178"/>
        <end position="540"/>
    </location>
</feature>
<dbReference type="GO" id="GO:0034457">
    <property type="term" value="C:Mpp10 complex"/>
    <property type="evidence" value="ECO:0007669"/>
    <property type="project" value="InterPro"/>
</dbReference>
<keyword evidence="4" id="KW-0539">Nucleus</keyword>
<feature type="compositionally biased region" description="Acidic residues" evidence="7">
    <location>
        <begin position="361"/>
        <end position="373"/>
    </location>
</feature>
<organism evidence="8">
    <name type="scientific">Chaetoceros debilis</name>
    <dbReference type="NCBI Taxonomy" id="122233"/>
    <lineage>
        <taxon>Eukaryota</taxon>
        <taxon>Sar</taxon>
        <taxon>Stramenopiles</taxon>
        <taxon>Ochrophyta</taxon>
        <taxon>Bacillariophyta</taxon>
        <taxon>Coscinodiscophyceae</taxon>
        <taxon>Chaetocerotophycidae</taxon>
        <taxon>Chaetocerotales</taxon>
        <taxon>Chaetocerotaceae</taxon>
        <taxon>Chaetoceros</taxon>
    </lineage>
</organism>
<dbReference type="EMBL" id="HBIO01009670">
    <property type="protein sequence ID" value="CAE0462622.1"/>
    <property type="molecule type" value="Transcribed_RNA"/>
</dbReference>
<feature type="compositionally biased region" description="Basic and acidic residues" evidence="7">
    <location>
        <begin position="217"/>
        <end position="230"/>
    </location>
</feature>
<feature type="compositionally biased region" description="Basic and acidic residues" evidence="7">
    <location>
        <begin position="262"/>
        <end position="279"/>
    </location>
</feature>
<evidence type="ECO:0000256" key="6">
    <source>
        <dbReference type="ARBA" id="ARBA00029455"/>
    </source>
</evidence>
<dbReference type="AlphaFoldDB" id="A0A7S3V7Z7"/>
<evidence type="ECO:0000256" key="2">
    <source>
        <dbReference type="ARBA" id="ARBA00022517"/>
    </source>
</evidence>
<reference evidence="8" key="1">
    <citation type="submission" date="2021-01" db="EMBL/GenBank/DDBJ databases">
        <authorList>
            <person name="Corre E."/>
            <person name="Pelletier E."/>
            <person name="Niang G."/>
            <person name="Scheremetjew M."/>
            <person name="Finn R."/>
            <person name="Kale V."/>
            <person name="Holt S."/>
            <person name="Cochrane G."/>
            <person name="Meng A."/>
            <person name="Brown T."/>
            <person name="Cohen L."/>
        </authorList>
    </citation>
    <scope>NUCLEOTIDE SEQUENCE</scope>
    <source>
        <strain evidence="8">MM31A-1</strain>
    </source>
</reference>
<feature type="compositionally biased region" description="Acidic residues" evidence="7">
    <location>
        <begin position="202"/>
        <end position="216"/>
    </location>
</feature>
<keyword evidence="2" id="KW-0690">Ribosome biogenesis</keyword>
<feature type="compositionally biased region" description="Acidic residues" evidence="7">
    <location>
        <begin position="324"/>
        <end position="333"/>
    </location>
</feature>
<name>A0A7S3V7Z7_9STRA</name>
<keyword evidence="3" id="KW-0698">rRNA processing</keyword>
<evidence type="ECO:0000313" key="8">
    <source>
        <dbReference type="EMBL" id="CAE0462622.1"/>
    </source>
</evidence>
<dbReference type="Pfam" id="PF04006">
    <property type="entry name" value="Mpp10"/>
    <property type="match status" value="1"/>
</dbReference>
<feature type="compositionally biased region" description="Basic residues" evidence="7">
    <location>
        <begin position="707"/>
        <end position="722"/>
    </location>
</feature>
<dbReference type="InterPro" id="IPR012173">
    <property type="entry name" value="Mpp10"/>
</dbReference>
<feature type="compositionally biased region" description="Acidic residues" evidence="7">
    <location>
        <begin position="448"/>
        <end position="466"/>
    </location>
</feature>
<proteinExistence type="inferred from homology"/>
<feature type="region of interest" description="Disordered" evidence="7">
    <location>
        <begin position="684"/>
        <end position="724"/>
    </location>
</feature>
<accession>A0A7S3V7Z7</accession>
<feature type="compositionally biased region" description="Basic residues" evidence="7">
    <location>
        <begin position="307"/>
        <end position="319"/>
    </location>
</feature>
<sequence length="817" mass="92921">MNNKLHMDSSSERSSEDGIIKADVGFDQTISALNSLTQFLSEPQNYLHTLLIPPSGDDDASETHKQQIELLCSTSKILFSRLEKLACMAEQVENMQKGISDEEEDECPLSGLTELYTGIADDDEDNGPMELDAESVWGQVDIQNTALTSKVSKNIRKLSKKVESNKNQDDCIRLLNMHDIDSDDDSDLDQANKRDADSSKEEVEEEESDNEGSDDEDARRIRERMERSMAEMDDDDVVSDSDESIQNDAKSNGKAVDEDDVDPAREELNDGFFDLHEMENFADEEEDMLPNEAYGEPEPEENEVLKERKKKNLPHLRGRAGKDGEDDEDEGFDDLERNVERVTRKKYREDDDIDALASMYVEEEEEPDSDDEIVNMSASDFFGKPRKASKEYTKKLQKEKEKKKVSFQNDDPESTDSWDNHDFEKEGADWREKSNNDDSSKEGIQEGGSDDEGNDSDSDNGDEEQEGGNSNPDDTQTLSSFGQRSEKQAVQIKELEKDMLAEKPWQMLGETSAKKRPENSLLESTPEFEFATKQAPIITQEHTESIEEMIKKRILAEDWDDVVPRELPDIGMNKRNGELPEVSQEKSKLSLGELYEREYLKKAVGYDKDAEEKETEEDKAKNEMKMLFANLCSKLDALSNYHFAPRPVADEAQVKTAATPAIAMEEVLPLHVSNATAMAPEEIFNKKKGRDGILRSESEMTQEDRKRLRQSKKAARRKSRKAKLADEKLISRLKPELGLNNPYEKRKMREELQMARASGKVVEGKVEGNDDFKTSAKFFQKLQAGVQQQLHEDGDVKDKKRKLYGDEETKKSSRFKL</sequence>
<evidence type="ECO:0000256" key="1">
    <source>
        <dbReference type="ARBA" id="ARBA00004604"/>
    </source>
</evidence>
<feature type="compositionally biased region" description="Basic and acidic residues" evidence="7">
    <location>
        <begin position="690"/>
        <end position="706"/>
    </location>
</feature>
<keyword evidence="5" id="KW-0687">Ribonucleoprotein</keyword>
<gene>
    <name evidence="8" type="ORF">CDEB00056_LOCUS7463</name>
</gene>
<comment type="similarity">
    <text evidence="6">Belongs to the MPP10 family.</text>
</comment>
<dbReference type="GO" id="GO:0005732">
    <property type="term" value="C:sno(s)RNA-containing ribonucleoprotein complex"/>
    <property type="evidence" value="ECO:0007669"/>
    <property type="project" value="InterPro"/>
</dbReference>
<feature type="compositionally biased region" description="Acidic residues" evidence="7">
    <location>
        <begin position="231"/>
        <end position="245"/>
    </location>
</feature>
<feature type="compositionally biased region" description="Basic and acidic residues" evidence="7">
    <location>
        <begin position="790"/>
        <end position="811"/>
    </location>
</feature>
<dbReference type="GO" id="GO:0006364">
    <property type="term" value="P:rRNA processing"/>
    <property type="evidence" value="ECO:0007669"/>
    <property type="project" value="UniProtKB-KW"/>
</dbReference>
<evidence type="ECO:0000256" key="5">
    <source>
        <dbReference type="ARBA" id="ARBA00023274"/>
    </source>
</evidence>
<feature type="compositionally biased region" description="Polar residues" evidence="7">
    <location>
        <begin position="472"/>
        <end position="483"/>
    </location>
</feature>
<dbReference type="PIRSF" id="PIRSF017300">
    <property type="entry name" value="snoRNP_Mpp10"/>
    <property type="match status" value="1"/>
</dbReference>
<evidence type="ECO:0000256" key="4">
    <source>
        <dbReference type="ARBA" id="ARBA00023242"/>
    </source>
</evidence>
<comment type="subcellular location">
    <subcellularLocation>
        <location evidence="1">Nucleus</location>
        <location evidence="1">Nucleolus</location>
    </subcellularLocation>
</comment>
<dbReference type="PANTHER" id="PTHR17039">
    <property type="entry name" value="U3 SMALL NUCLEOLAR RIBONUCLEOPROTEIN PROTEIN MPP10"/>
    <property type="match status" value="1"/>
</dbReference>
<feature type="compositionally biased region" description="Basic and acidic residues" evidence="7">
    <location>
        <begin position="190"/>
        <end position="201"/>
    </location>
</feature>
<protein>
    <submittedName>
        <fullName evidence="8">Uncharacterized protein</fullName>
    </submittedName>
</protein>
<dbReference type="PANTHER" id="PTHR17039:SF0">
    <property type="entry name" value="U3 SMALL NUCLEOLAR RIBONUCLEOPROTEIN PROTEIN MPP10"/>
    <property type="match status" value="1"/>
</dbReference>
<evidence type="ECO:0000256" key="7">
    <source>
        <dbReference type="SAM" id="MobiDB-lite"/>
    </source>
</evidence>
<feature type="compositionally biased region" description="Basic and acidic residues" evidence="7">
    <location>
        <begin position="418"/>
        <end position="444"/>
    </location>
</feature>
<feature type="compositionally biased region" description="Acidic residues" evidence="7">
    <location>
        <begin position="280"/>
        <end position="302"/>
    </location>
</feature>